<dbReference type="NCBIfam" id="TIGR00786">
    <property type="entry name" value="dctM"/>
    <property type="match status" value="1"/>
</dbReference>
<keyword evidence="4 7" id="KW-0812">Transmembrane</keyword>
<organism evidence="9 10">
    <name type="scientific">Mailhella massiliensis</name>
    <dbReference type="NCBI Taxonomy" id="1903261"/>
    <lineage>
        <taxon>Bacteria</taxon>
        <taxon>Pseudomonadati</taxon>
        <taxon>Thermodesulfobacteriota</taxon>
        <taxon>Desulfovibrionia</taxon>
        <taxon>Desulfovibrionales</taxon>
        <taxon>Desulfovibrionaceae</taxon>
        <taxon>Mailhella</taxon>
    </lineage>
</organism>
<sequence>MTSVTLLFVTLAFLLGLGVPIGISIGLATLAGIVHDGIPLLFFTQRCFNTFDSFPLMAVPFFLLAGDIMQRGTLANSLLGLCQSFVGHRRGGLAHISVLTSLFYGALCGSSAATTAAVGGIMIPAMSREGYPTRFAAAVNAAGGALGVMIPPSIPLILYGASGSVSITDLFIAGIIPGVIVAAGFIVTSHIIIRKTGYGEIHPKAPWSERLHALAVAKWAILVPVIVLGFIYGGITTPTEAGAVAVLYALLVETFITRSLTWNLLKEIMKSSLSTLSVIFLIIITATAMGTFLQFHNLDKVLIDFVHSVTQSQAVFLFIMLIFFLIIGTFMDCSATILIFAPLLVPLARSYGVDPVHFGIFMLVALCTGFLTPPVGTNLFVVCSLTGQNIMSISKEVLPYVLSMIVVLLMLMYIPSVTLFLL</sequence>
<feature type="transmembrane region" description="Helical" evidence="7">
    <location>
        <begin position="6"/>
        <end position="34"/>
    </location>
</feature>
<dbReference type="Proteomes" id="UP000698963">
    <property type="component" value="Unassembled WGS sequence"/>
</dbReference>
<proteinExistence type="predicted"/>
<name>A0A921AUI5_9BACT</name>
<dbReference type="PIRSF" id="PIRSF006066">
    <property type="entry name" value="HI0050"/>
    <property type="match status" value="1"/>
</dbReference>
<dbReference type="InterPro" id="IPR010656">
    <property type="entry name" value="DctM"/>
</dbReference>
<dbReference type="GO" id="GO:0022857">
    <property type="term" value="F:transmembrane transporter activity"/>
    <property type="evidence" value="ECO:0007669"/>
    <property type="project" value="TreeGrafter"/>
</dbReference>
<dbReference type="GO" id="GO:0005886">
    <property type="term" value="C:plasma membrane"/>
    <property type="evidence" value="ECO:0007669"/>
    <property type="project" value="UniProtKB-SubCell"/>
</dbReference>
<feature type="domain" description="TRAP C4-dicarboxylate transport system permease DctM subunit" evidence="8">
    <location>
        <begin position="8"/>
        <end position="416"/>
    </location>
</feature>
<gene>
    <name evidence="9" type="ORF">K8W16_00350</name>
</gene>
<feature type="transmembrane region" description="Helical" evidence="7">
    <location>
        <begin position="135"/>
        <end position="158"/>
    </location>
</feature>
<evidence type="ECO:0000256" key="3">
    <source>
        <dbReference type="ARBA" id="ARBA00022519"/>
    </source>
</evidence>
<keyword evidence="3" id="KW-0997">Cell inner membrane</keyword>
<keyword evidence="6 7" id="KW-0472">Membrane</keyword>
<accession>A0A921AUI5</accession>
<reference evidence="9" key="1">
    <citation type="journal article" date="2021" name="PeerJ">
        <title>Extensive microbial diversity within the chicken gut microbiome revealed by metagenomics and culture.</title>
        <authorList>
            <person name="Gilroy R."/>
            <person name="Ravi A."/>
            <person name="Getino M."/>
            <person name="Pursley I."/>
            <person name="Horton D.L."/>
            <person name="Alikhan N.F."/>
            <person name="Baker D."/>
            <person name="Gharbi K."/>
            <person name="Hall N."/>
            <person name="Watson M."/>
            <person name="Adriaenssens E.M."/>
            <person name="Foster-Nyarko E."/>
            <person name="Jarju S."/>
            <person name="Secka A."/>
            <person name="Antonio M."/>
            <person name="Oren A."/>
            <person name="Chaudhuri R.R."/>
            <person name="La Ragione R."/>
            <person name="Hildebrand F."/>
            <person name="Pallen M.J."/>
        </authorList>
    </citation>
    <scope>NUCLEOTIDE SEQUENCE</scope>
    <source>
        <strain evidence="9">ChiGjej2B2-19336</strain>
    </source>
</reference>
<feature type="transmembrane region" description="Helical" evidence="7">
    <location>
        <begin position="356"/>
        <end position="377"/>
    </location>
</feature>
<dbReference type="Pfam" id="PF06808">
    <property type="entry name" value="DctM"/>
    <property type="match status" value="1"/>
</dbReference>
<feature type="transmembrane region" description="Helical" evidence="7">
    <location>
        <begin position="241"/>
        <end position="261"/>
    </location>
</feature>
<evidence type="ECO:0000256" key="2">
    <source>
        <dbReference type="ARBA" id="ARBA00022475"/>
    </source>
</evidence>
<dbReference type="PANTHER" id="PTHR33362">
    <property type="entry name" value="SIALIC ACID TRAP TRANSPORTER PERMEASE PROTEIN SIAT-RELATED"/>
    <property type="match status" value="1"/>
</dbReference>
<comment type="caution">
    <text evidence="9">The sequence shown here is derived from an EMBL/GenBank/DDBJ whole genome shotgun (WGS) entry which is preliminary data.</text>
</comment>
<comment type="subcellular location">
    <subcellularLocation>
        <location evidence="1">Cell inner membrane</location>
        <topology evidence="1">Multi-pass membrane protein</topology>
    </subcellularLocation>
</comment>
<feature type="transmembrane region" description="Helical" evidence="7">
    <location>
        <begin position="214"/>
        <end position="235"/>
    </location>
</feature>
<evidence type="ECO:0000259" key="8">
    <source>
        <dbReference type="Pfam" id="PF06808"/>
    </source>
</evidence>
<feature type="transmembrane region" description="Helical" evidence="7">
    <location>
        <begin position="102"/>
        <end position="123"/>
    </location>
</feature>
<feature type="transmembrane region" description="Helical" evidence="7">
    <location>
        <begin position="273"/>
        <end position="295"/>
    </location>
</feature>
<feature type="transmembrane region" description="Helical" evidence="7">
    <location>
        <begin position="315"/>
        <end position="344"/>
    </location>
</feature>
<dbReference type="InterPro" id="IPR004681">
    <property type="entry name" value="TRAP_DctM"/>
</dbReference>
<reference evidence="9" key="2">
    <citation type="submission" date="2021-09" db="EMBL/GenBank/DDBJ databases">
        <authorList>
            <person name="Gilroy R."/>
        </authorList>
    </citation>
    <scope>NUCLEOTIDE SEQUENCE</scope>
    <source>
        <strain evidence="9">ChiGjej2B2-19336</strain>
    </source>
</reference>
<protein>
    <submittedName>
        <fullName evidence="9">TRAP transporter large permease</fullName>
    </submittedName>
</protein>
<evidence type="ECO:0000256" key="4">
    <source>
        <dbReference type="ARBA" id="ARBA00022692"/>
    </source>
</evidence>
<evidence type="ECO:0000256" key="6">
    <source>
        <dbReference type="ARBA" id="ARBA00023136"/>
    </source>
</evidence>
<dbReference type="RefSeq" id="WP_304120168.1">
    <property type="nucleotide sequence ID" value="NZ_DYZA01000009.1"/>
</dbReference>
<keyword evidence="2" id="KW-1003">Cell membrane</keyword>
<evidence type="ECO:0000313" key="10">
    <source>
        <dbReference type="Proteomes" id="UP000698963"/>
    </source>
</evidence>
<feature type="transmembrane region" description="Helical" evidence="7">
    <location>
        <begin position="397"/>
        <end position="421"/>
    </location>
</feature>
<evidence type="ECO:0000313" key="9">
    <source>
        <dbReference type="EMBL" id="HJD96089.1"/>
    </source>
</evidence>
<evidence type="ECO:0000256" key="1">
    <source>
        <dbReference type="ARBA" id="ARBA00004429"/>
    </source>
</evidence>
<evidence type="ECO:0000256" key="5">
    <source>
        <dbReference type="ARBA" id="ARBA00022989"/>
    </source>
</evidence>
<feature type="transmembrane region" description="Helical" evidence="7">
    <location>
        <begin position="170"/>
        <end position="193"/>
    </location>
</feature>
<evidence type="ECO:0000256" key="7">
    <source>
        <dbReference type="SAM" id="Phobius"/>
    </source>
</evidence>
<dbReference type="PANTHER" id="PTHR33362:SF3">
    <property type="entry name" value="SIALIC ACID TRAP TRANSPORTER PERMEASE PROTEIN SIAT"/>
    <property type="match status" value="1"/>
</dbReference>
<dbReference type="EMBL" id="DYZA01000009">
    <property type="protein sequence ID" value="HJD96089.1"/>
    <property type="molecule type" value="Genomic_DNA"/>
</dbReference>
<dbReference type="AlphaFoldDB" id="A0A921AUI5"/>
<keyword evidence="5 7" id="KW-1133">Transmembrane helix</keyword>